<keyword evidence="4 7" id="KW-0812">Transmembrane</keyword>
<feature type="transmembrane region" description="Helical" evidence="7">
    <location>
        <begin position="39"/>
        <end position="58"/>
    </location>
</feature>
<dbReference type="Proteomes" id="UP000238362">
    <property type="component" value="Unassembled WGS sequence"/>
</dbReference>
<dbReference type="EMBL" id="PVNH01000012">
    <property type="protein sequence ID" value="PRX44299.1"/>
    <property type="molecule type" value="Genomic_DNA"/>
</dbReference>
<feature type="transmembrane region" description="Helical" evidence="7">
    <location>
        <begin position="104"/>
        <end position="124"/>
    </location>
</feature>
<dbReference type="RefSeq" id="WP_106181605.1">
    <property type="nucleotide sequence ID" value="NZ_PVNH01000012.1"/>
</dbReference>
<dbReference type="InterPro" id="IPR051907">
    <property type="entry name" value="DoxX-like_oxidoreductase"/>
</dbReference>
<proteinExistence type="inferred from homology"/>
<evidence type="ECO:0000313" key="8">
    <source>
        <dbReference type="EMBL" id="PRX44299.1"/>
    </source>
</evidence>
<comment type="caution">
    <text evidence="8">The sequence shown here is derived from an EMBL/GenBank/DDBJ whole genome shotgun (WGS) entry which is preliminary data.</text>
</comment>
<name>A0A2T0LMJ3_9PSEU</name>
<keyword evidence="3" id="KW-1003">Cell membrane</keyword>
<dbReference type="Pfam" id="PF07681">
    <property type="entry name" value="DoxX"/>
    <property type="match status" value="1"/>
</dbReference>
<keyword evidence="5 7" id="KW-1133">Transmembrane helix</keyword>
<gene>
    <name evidence="8" type="ORF">B0I33_112177</name>
</gene>
<comment type="similarity">
    <text evidence="2">Belongs to the DoxX family.</text>
</comment>
<protein>
    <submittedName>
        <fullName evidence="8">Putative oxidoreductase</fullName>
    </submittedName>
</protein>
<dbReference type="InterPro" id="IPR032808">
    <property type="entry name" value="DoxX"/>
</dbReference>
<evidence type="ECO:0000256" key="1">
    <source>
        <dbReference type="ARBA" id="ARBA00004651"/>
    </source>
</evidence>
<evidence type="ECO:0000256" key="7">
    <source>
        <dbReference type="SAM" id="Phobius"/>
    </source>
</evidence>
<comment type="subcellular location">
    <subcellularLocation>
        <location evidence="1">Cell membrane</location>
        <topology evidence="1">Multi-pass membrane protein</topology>
    </subcellularLocation>
</comment>
<accession>A0A2T0LMJ3</accession>
<feature type="transmembrane region" description="Helical" evidence="7">
    <location>
        <begin position="70"/>
        <end position="92"/>
    </location>
</feature>
<evidence type="ECO:0000313" key="9">
    <source>
        <dbReference type="Proteomes" id="UP000238362"/>
    </source>
</evidence>
<evidence type="ECO:0000256" key="4">
    <source>
        <dbReference type="ARBA" id="ARBA00022692"/>
    </source>
</evidence>
<dbReference type="AlphaFoldDB" id="A0A2T0LMJ3"/>
<evidence type="ECO:0000256" key="3">
    <source>
        <dbReference type="ARBA" id="ARBA00022475"/>
    </source>
</evidence>
<evidence type="ECO:0000256" key="2">
    <source>
        <dbReference type="ARBA" id="ARBA00006679"/>
    </source>
</evidence>
<dbReference type="GO" id="GO:0005886">
    <property type="term" value="C:plasma membrane"/>
    <property type="evidence" value="ECO:0007669"/>
    <property type="project" value="UniProtKB-SubCell"/>
</dbReference>
<keyword evidence="9" id="KW-1185">Reference proteome</keyword>
<evidence type="ECO:0000256" key="5">
    <source>
        <dbReference type="ARBA" id="ARBA00022989"/>
    </source>
</evidence>
<dbReference type="OrthoDB" id="1122432at2"/>
<keyword evidence="6 7" id="KW-0472">Membrane</keyword>
<organism evidence="8 9">
    <name type="scientific">Prauserella shujinwangii</name>
    <dbReference type="NCBI Taxonomy" id="1453103"/>
    <lineage>
        <taxon>Bacteria</taxon>
        <taxon>Bacillati</taxon>
        <taxon>Actinomycetota</taxon>
        <taxon>Actinomycetes</taxon>
        <taxon>Pseudonocardiales</taxon>
        <taxon>Pseudonocardiaceae</taxon>
        <taxon>Prauserella</taxon>
    </lineage>
</organism>
<dbReference type="PANTHER" id="PTHR33452:SF1">
    <property type="entry name" value="INNER MEMBRANE PROTEIN YPHA-RELATED"/>
    <property type="match status" value="1"/>
</dbReference>
<sequence>MSDWLRDVTALAGRLAVAVVFFAHGLDKWQLGIGGTADMVGGMGIPLPTVTALFLIGVEVIGSIAFAAGLALPLVGILYAIDGLGALFLVHLDAGLTGQGGYELVLVLALAGLALGFNGGRLSLDHLLVGRRRGGVSASRGADTRAQTADTPVS</sequence>
<reference evidence="8 9" key="1">
    <citation type="submission" date="2018-03" db="EMBL/GenBank/DDBJ databases">
        <title>Genomic Encyclopedia of Type Strains, Phase III (KMG-III): the genomes of soil and plant-associated and newly described type strains.</title>
        <authorList>
            <person name="Whitman W."/>
        </authorList>
    </citation>
    <scope>NUCLEOTIDE SEQUENCE [LARGE SCALE GENOMIC DNA]</scope>
    <source>
        <strain evidence="8 9">CGMCC 4.7125</strain>
    </source>
</reference>
<dbReference type="PANTHER" id="PTHR33452">
    <property type="entry name" value="OXIDOREDUCTASE CATD-RELATED"/>
    <property type="match status" value="1"/>
</dbReference>
<evidence type="ECO:0000256" key="6">
    <source>
        <dbReference type="ARBA" id="ARBA00023136"/>
    </source>
</evidence>